<keyword evidence="1" id="KW-0547">Nucleotide-binding</keyword>
<feature type="non-terminal residue" evidence="4">
    <location>
        <position position="336"/>
    </location>
</feature>
<keyword evidence="2" id="KW-0067">ATP-binding</keyword>
<dbReference type="InterPro" id="IPR038718">
    <property type="entry name" value="SNF2-like_sf"/>
</dbReference>
<dbReference type="Gene3D" id="3.40.50.10810">
    <property type="entry name" value="Tandem AAA-ATPase domain"/>
    <property type="match status" value="2"/>
</dbReference>
<sequence length="336" mass="37779">MGLGKTIQIIGFISYLTYNKNIKGSYIIICPLSVISNWKKEINKWCPTLSVIEYKGIPEVRKGIQRELRSMLGGGFGSMLGGSSGSMLGSSSGCSNSIYGSSNNNYTNNLYNNNTNNYTNNYTNNTTNTNNTTTNNIYTNNTTLPSNTNIILTTYEYVVKDKNFLSRIPWFYMIIDEGHRLKNKESKLCSVISNKYKSKYRLLITGTPLQNNLYELWGLLNFILPCIFNSNKSFEEWFNMGIGISKGECSSVGISRGECGSGSVGISGSSTNNTGLLGLEEQMLLIQRLHKVLRPFLLRRLKRDVEVLPDKVERVIRVNMSGIQRYLYNRVISKGD</sequence>
<dbReference type="AlphaFoldDB" id="A0A4Q9KQ81"/>
<dbReference type="InterPro" id="IPR014001">
    <property type="entry name" value="Helicase_ATP-bd"/>
</dbReference>
<dbReference type="PROSITE" id="PS51192">
    <property type="entry name" value="HELICASE_ATP_BIND_1"/>
    <property type="match status" value="1"/>
</dbReference>
<evidence type="ECO:0000256" key="1">
    <source>
        <dbReference type="ARBA" id="ARBA00022741"/>
    </source>
</evidence>
<protein>
    <submittedName>
        <fullName evidence="4">Subunit Snf22 of SWI/SNF chromatin-remodeling complex</fullName>
    </submittedName>
</protein>
<name>A0A4Q9KQ81_9MICR</name>
<evidence type="ECO:0000256" key="2">
    <source>
        <dbReference type="ARBA" id="ARBA00022840"/>
    </source>
</evidence>
<dbReference type="SMART" id="SM00487">
    <property type="entry name" value="DEXDc"/>
    <property type="match status" value="1"/>
</dbReference>
<dbReference type="Pfam" id="PF00176">
    <property type="entry name" value="SNF2-rel_dom"/>
    <property type="match status" value="1"/>
</dbReference>
<evidence type="ECO:0000313" key="5">
    <source>
        <dbReference type="Proteomes" id="UP000293045"/>
    </source>
</evidence>
<reference evidence="4 5" key="1">
    <citation type="submission" date="2017-12" db="EMBL/GenBank/DDBJ databases">
        <authorList>
            <person name="Pombert J.-F."/>
            <person name="Haag K.L."/>
            <person name="Ebert D."/>
        </authorList>
    </citation>
    <scope>NUCLEOTIDE SEQUENCE [LARGE SCALE GENOMIC DNA]</scope>
    <source>
        <strain evidence="4">IL-BN-2</strain>
    </source>
</reference>
<dbReference type="VEuPathDB" id="MicrosporidiaDB:CWI39_3497p0010"/>
<evidence type="ECO:0000313" key="4">
    <source>
        <dbReference type="EMBL" id="TBT96674.1"/>
    </source>
</evidence>
<dbReference type="InterPro" id="IPR000330">
    <property type="entry name" value="SNF2_N"/>
</dbReference>
<dbReference type="VEuPathDB" id="MicrosporidiaDB:CWI36_1925p0010"/>
<proteinExistence type="predicted"/>
<dbReference type="EMBL" id="PIXR01003497">
    <property type="protein sequence ID" value="TBT96674.1"/>
    <property type="molecule type" value="Genomic_DNA"/>
</dbReference>
<feature type="domain" description="Helicase ATP-binding" evidence="3">
    <location>
        <begin position="1"/>
        <end position="226"/>
    </location>
</feature>
<dbReference type="Proteomes" id="UP000293045">
    <property type="component" value="Unassembled WGS sequence"/>
</dbReference>
<dbReference type="GO" id="GO:0005524">
    <property type="term" value="F:ATP binding"/>
    <property type="evidence" value="ECO:0007669"/>
    <property type="project" value="InterPro"/>
</dbReference>
<dbReference type="InterPro" id="IPR027417">
    <property type="entry name" value="P-loop_NTPase"/>
</dbReference>
<organism evidence="4 5">
    <name type="scientific">Hamiltosporidium magnivora</name>
    <dbReference type="NCBI Taxonomy" id="148818"/>
    <lineage>
        <taxon>Eukaryota</taxon>
        <taxon>Fungi</taxon>
        <taxon>Fungi incertae sedis</taxon>
        <taxon>Microsporidia</taxon>
        <taxon>Dubosqiidae</taxon>
        <taxon>Hamiltosporidium</taxon>
    </lineage>
</organism>
<dbReference type="Gene3D" id="3.40.50.300">
    <property type="entry name" value="P-loop containing nucleotide triphosphate hydrolases"/>
    <property type="match status" value="1"/>
</dbReference>
<dbReference type="PANTHER" id="PTHR10799">
    <property type="entry name" value="SNF2/RAD54 HELICASE FAMILY"/>
    <property type="match status" value="1"/>
</dbReference>
<accession>A0A4Q9KQ81</accession>
<dbReference type="SUPFAM" id="SSF52540">
    <property type="entry name" value="P-loop containing nucleoside triphosphate hydrolases"/>
    <property type="match status" value="1"/>
</dbReference>
<evidence type="ECO:0000259" key="3">
    <source>
        <dbReference type="PROSITE" id="PS51192"/>
    </source>
</evidence>
<comment type="caution">
    <text evidence="4">The sequence shown here is derived from an EMBL/GenBank/DDBJ whole genome shotgun (WGS) entry which is preliminary data.</text>
</comment>
<gene>
    <name evidence="4" type="ORF">CWI39_3497p0010</name>
</gene>